<dbReference type="RefSeq" id="WP_113646192.1">
    <property type="nucleotide sequence ID" value="NZ_QMHN01000001.1"/>
</dbReference>
<feature type="transmembrane region" description="Helical" evidence="1">
    <location>
        <begin position="155"/>
        <end position="174"/>
    </location>
</feature>
<evidence type="ECO:0000313" key="3">
    <source>
        <dbReference type="EMBL" id="RWU10704.1"/>
    </source>
</evidence>
<feature type="transmembrane region" description="Helical" evidence="1">
    <location>
        <begin position="243"/>
        <end position="270"/>
    </location>
</feature>
<evidence type="ECO:0000259" key="2">
    <source>
        <dbReference type="Pfam" id="PF02517"/>
    </source>
</evidence>
<feature type="transmembrane region" description="Helical" evidence="1">
    <location>
        <begin position="53"/>
        <end position="73"/>
    </location>
</feature>
<feature type="transmembrane region" description="Helical" evidence="1">
    <location>
        <begin position="12"/>
        <end position="33"/>
    </location>
</feature>
<gene>
    <name evidence="3" type="ORF">DPV69_05055</name>
</gene>
<dbReference type="Pfam" id="PF02517">
    <property type="entry name" value="Rce1-like"/>
    <property type="match status" value="1"/>
</dbReference>
<feature type="domain" description="CAAX prenyl protease 2/Lysostaphin resistance protein A-like" evidence="2">
    <location>
        <begin position="123"/>
        <end position="215"/>
    </location>
</feature>
<accession>A0A443Z2E8</accession>
<reference evidence="3 4" key="1">
    <citation type="submission" date="2018-06" db="EMBL/GenBank/DDBJ databases">
        <title>Pedobacter endophyticus sp. nov., an endophytic bacterium isolated from a leaf of Triticum aestivum.</title>
        <authorList>
            <person name="Zhang L."/>
        </authorList>
    </citation>
    <scope>NUCLEOTIDE SEQUENCE [LARGE SCALE GENOMIC DNA]</scope>
    <source>
        <strain evidence="3 4">CM134L-2</strain>
    </source>
</reference>
<keyword evidence="1" id="KW-0812">Transmembrane</keyword>
<dbReference type="GO" id="GO:0008237">
    <property type="term" value="F:metallopeptidase activity"/>
    <property type="evidence" value="ECO:0007669"/>
    <property type="project" value="UniProtKB-KW"/>
</dbReference>
<keyword evidence="4" id="KW-1185">Reference proteome</keyword>
<keyword evidence="1" id="KW-1133">Transmembrane helix</keyword>
<keyword evidence="1" id="KW-0472">Membrane</keyword>
<keyword evidence="3" id="KW-0645">Protease</keyword>
<comment type="caution">
    <text evidence="3">The sequence shown here is derived from an EMBL/GenBank/DDBJ whole genome shotgun (WGS) entry which is preliminary data.</text>
</comment>
<dbReference type="GO" id="GO:0004175">
    <property type="term" value="F:endopeptidase activity"/>
    <property type="evidence" value="ECO:0007669"/>
    <property type="project" value="UniProtKB-ARBA"/>
</dbReference>
<dbReference type="AlphaFoldDB" id="A0A443Z2E8"/>
<sequence>MRNNIFYHLAPVFRVTLFIFLCFVCVLPFGLVVQLNLLPPAPNQLLADISAQASLVVVVISASLMIFRILPYLDFYAIFVRKEKALSGFLKGSVIGLVFMGLCALLLYLNGNVSFSLKNIAVSAVLLYLVYFLLIAVFEEMLFRAYPLFAFAERYPVWFTIFFNGILFALAHFGNPNFTALGLFNILLAGVLFCIYTLQRKNISWAIGIHFGWNFTQGVLLGYNVSGNEMPGALKATPIGSTYLSGGAFGIEGSIFCTALLMVWIAWLIYRKGFGEIEIYDPQVKHHLHEDE</sequence>
<dbReference type="GO" id="GO:0080120">
    <property type="term" value="P:CAAX-box protein maturation"/>
    <property type="evidence" value="ECO:0007669"/>
    <property type="project" value="UniProtKB-ARBA"/>
</dbReference>
<feature type="transmembrane region" description="Helical" evidence="1">
    <location>
        <begin position="120"/>
        <end position="143"/>
    </location>
</feature>
<name>A0A443Z2E8_9SPHI</name>
<dbReference type="PANTHER" id="PTHR39430:SF1">
    <property type="entry name" value="PROTEASE"/>
    <property type="match status" value="1"/>
</dbReference>
<dbReference type="OrthoDB" id="324900at2"/>
<organism evidence="3 4">
    <name type="scientific">Pedobacter chitinilyticus</name>
    <dbReference type="NCBI Taxonomy" id="2233776"/>
    <lineage>
        <taxon>Bacteria</taxon>
        <taxon>Pseudomonadati</taxon>
        <taxon>Bacteroidota</taxon>
        <taxon>Sphingobacteriia</taxon>
        <taxon>Sphingobacteriales</taxon>
        <taxon>Sphingobacteriaceae</taxon>
        <taxon>Pedobacter</taxon>
    </lineage>
</organism>
<dbReference type="Proteomes" id="UP000284120">
    <property type="component" value="Unassembled WGS sequence"/>
</dbReference>
<proteinExistence type="predicted"/>
<protein>
    <submittedName>
        <fullName evidence="3">CPBP family intramembrane metalloprotease</fullName>
    </submittedName>
</protein>
<dbReference type="EMBL" id="SAYW01000001">
    <property type="protein sequence ID" value="RWU10704.1"/>
    <property type="molecule type" value="Genomic_DNA"/>
</dbReference>
<dbReference type="InterPro" id="IPR003675">
    <property type="entry name" value="Rce1/LyrA-like_dom"/>
</dbReference>
<keyword evidence="3" id="KW-0482">Metalloprotease</keyword>
<evidence type="ECO:0000313" key="4">
    <source>
        <dbReference type="Proteomes" id="UP000284120"/>
    </source>
</evidence>
<keyword evidence="3" id="KW-0378">Hydrolase</keyword>
<dbReference type="GO" id="GO:0006508">
    <property type="term" value="P:proteolysis"/>
    <property type="evidence" value="ECO:0007669"/>
    <property type="project" value="UniProtKB-KW"/>
</dbReference>
<feature type="transmembrane region" description="Helical" evidence="1">
    <location>
        <begin position="205"/>
        <end position="223"/>
    </location>
</feature>
<evidence type="ECO:0000256" key="1">
    <source>
        <dbReference type="SAM" id="Phobius"/>
    </source>
</evidence>
<dbReference type="PANTHER" id="PTHR39430">
    <property type="entry name" value="MEMBRANE-ASSOCIATED PROTEASE-RELATED"/>
    <property type="match status" value="1"/>
</dbReference>
<feature type="transmembrane region" description="Helical" evidence="1">
    <location>
        <begin position="85"/>
        <end position="108"/>
    </location>
</feature>
<feature type="transmembrane region" description="Helical" evidence="1">
    <location>
        <begin position="180"/>
        <end position="198"/>
    </location>
</feature>